<dbReference type="RefSeq" id="WP_060786401.1">
    <property type="nucleotide sequence ID" value="NZ_KQ956802.1"/>
</dbReference>
<sequence>MTADYTYALMHKQFNLGACFASDFTAKKIILLQNVAYFTNLCIKENLCLSVEKMHLGMHNNRVKNSAIEHKKACYHVGFAMRNQPMHNQHGMDRDNIAGKTHFELGYLGKFISSLNPNANITFHCKILQNWVLKQLVLQDFCSKINKFNSINLINLLKRSPQQDYCRGLKEISRSFSILVKRFIKTLNGFWPIKSYAFI</sequence>
<protein>
    <submittedName>
        <fullName evidence="1">Uncharacterized protein</fullName>
    </submittedName>
</protein>
<gene>
    <name evidence="1" type="ORF">HMPREF3216_00032</name>
</gene>
<dbReference type="AlphaFoldDB" id="A0A133NTA6"/>
<dbReference type="PATRIC" id="fig|2702.99.peg.32"/>
<name>A0A133NTA6_GARVA</name>
<accession>A0A133NTA6</accession>
<proteinExistence type="predicted"/>
<dbReference type="EMBL" id="LRQA01000003">
    <property type="protein sequence ID" value="KXA19488.1"/>
    <property type="molecule type" value="Genomic_DNA"/>
</dbReference>
<reference evidence="1 2" key="1">
    <citation type="submission" date="2016-01" db="EMBL/GenBank/DDBJ databases">
        <authorList>
            <person name="Oliw E.H."/>
        </authorList>
    </citation>
    <scope>NUCLEOTIDE SEQUENCE [LARGE SCALE GENOMIC DNA]</scope>
    <source>
        <strain evidence="1 2">GED7760B</strain>
    </source>
</reference>
<dbReference type="OrthoDB" id="9805897at2"/>
<organism evidence="1 2">
    <name type="scientific">Gardnerella vaginalis</name>
    <dbReference type="NCBI Taxonomy" id="2702"/>
    <lineage>
        <taxon>Bacteria</taxon>
        <taxon>Bacillati</taxon>
        <taxon>Actinomycetota</taxon>
        <taxon>Actinomycetes</taxon>
        <taxon>Bifidobacteriales</taxon>
        <taxon>Bifidobacteriaceae</taxon>
        <taxon>Gardnerella</taxon>
    </lineage>
</organism>
<comment type="caution">
    <text evidence="1">The sequence shown here is derived from an EMBL/GenBank/DDBJ whole genome shotgun (WGS) entry which is preliminary data.</text>
</comment>
<dbReference type="Proteomes" id="UP000070558">
    <property type="component" value="Unassembled WGS sequence"/>
</dbReference>
<evidence type="ECO:0000313" key="2">
    <source>
        <dbReference type="Proteomes" id="UP000070558"/>
    </source>
</evidence>
<evidence type="ECO:0000313" key="1">
    <source>
        <dbReference type="EMBL" id="KXA19488.1"/>
    </source>
</evidence>